<dbReference type="SUPFAM" id="SSF53271">
    <property type="entry name" value="PRTase-like"/>
    <property type="match status" value="1"/>
</dbReference>
<dbReference type="Gene3D" id="3.40.50.2020">
    <property type="match status" value="1"/>
</dbReference>
<dbReference type="PANTHER" id="PTHR47505:SF1">
    <property type="entry name" value="DNA UTILIZATION PROTEIN YHGH"/>
    <property type="match status" value="1"/>
</dbReference>
<dbReference type="Pfam" id="PF00156">
    <property type="entry name" value="Pribosyltran"/>
    <property type="match status" value="1"/>
</dbReference>
<dbReference type="EMBL" id="MHLP01000029">
    <property type="protein sequence ID" value="OGZ12034.1"/>
    <property type="molecule type" value="Genomic_DNA"/>
</dbReference>
<accession>A0A1G2DEG7</accession>
<name>A0A1G2DEG7_9BACT</name>
<feature type="domain" description="Phosphoribosyltransferase" evidence="2">
    <location>
        <begin position="144"/>
        <end position="213"/>
    </location>
</feature>
<dbReference type="PANTHER" id="PTHR47505">
    <property type="entry name" value="DNA UTILIZATION PROTEIN YHGH"/>
    <property type="match status" value="1"/>
</dbReference>
<evidence type="ECO:0000313" key="4">
    <source>
        <dbReference type="Proteomes" id="UP000178534"/>
    </source>
</evidence>
<proteinExistence type="inferred from homology"/>
<organism evidence="3 4">
    <name type="scientific">Candidatus Lloydbacteria bacterium RIFCSPLOWO2_01_FULL_50_20</name>
    <dbReference type="NCBI Taxonomy" id="1798665"/>
    <lineage>
        <taxon>Bacteria</taxon>
        <taxon>Candidatus Lloydiibacteriota</taxon>
    </lineage>
</organism>
<protein>
    <recommendedName>
        <fullName evidence="2">Phosphoribosyltransferase domain-containing protein</fullName>
    </recommendedName>
</protein>
<evidence type="ECO:0000313" key="3">
    <source>
        <dbReference type="EMBL" id="OGZ12034.1"/>
    </source>
</evidence>
<evidence type="ECO:0000259" key="2">
    <source>
        <dbReference type="Pfam" id="PF00156"/>
    </source>
</evidence>
<dbReference type="InterPro" id="IPR000836">
    <property type="entry name" value="PRTase_dom"/>
</dbReference>
<comment type="caution">
    <text evidence="3">The sequence shown here is derived from an EMBL/GenBank/DDBJ whole genome shotgun (WGS) entry which is preliminary data.</text>
</comment>
<sequence length="215" mass="23769">MLEDFLTLLFPEHCIGCNKTGSALCAICERSITVKAHALGTTVATLFDYQNPLVKRALWALKYHRKRSLGKYFGIALYREFFKSVAQGNTRPKEAIVLVPVPSGKRALRLRGYNHSGVIAAAIVQAAKADGLVLELEANMLFKKRENEQQVEARTKTKRSENVAHVFGVRTGERIAGKTVVLVDDVITTGATIAEAKRALSEWKPRRILTVAVAH</sequence>
<dbReference type="AlphaFoldDB" id="A0A1G2DEG7"/>
<dbReference type="Proteomes" id="UP000178534">
    <property type="component" value="Unassembled WGS sequence"/>
</dbReference>
<dbReference type="CDD" id="cd06223">
    <property type="entry name" value="PRTases_typeI"/>
    <property type="match status" value="1"/>
</dbReference>
<dbReference type="InterPro" id="IPR051910">
    <property type="entry name" value="ComF/GntX_DNA_util-trans"/>
</dbReference>
<dbReference type="STRING" id="1798665.A2942_02300"/>
<dbReference type="InterPro" id="IPR029057">
    <property type="entry name" value="PRTase-like"/>
</dbReference>
<comment type="similarity">
    <text evidence="1">Belongs to the ComF/GntX family.</text>
</comment>
<gene>
    <name evidence="3" type="ORF">A2942_02300</name>
</gene>
<evidence type="ECO:0000256" key="1">
    <source>
        <dbReference type="ARBA" id="ARBA00008007"/>
    </source>
</evidence>
<reference evidence="3 4" key="1">
    <citation type="journal article" date="2016" name="Nat. Commun.">
        <title>Thousands of microbial genomes shed light on interconnected biogeochemical processes in an aquifer system.</title>
        <authorList>
            <person name="Anantharaman K."/>
            <person name="Brown C.T."/>
            <person name="Hug L.A."/>
            <person name="Sharon I."/>
            <person name="Castelle C.J."/>
            <person name="Probst A.J."/>
            <person name="Thomas B.C."/>
            <person name="Singh A."/>
            <person name="Wilkins M.J."/>
            <person name="Karaoz U."/>
            <person name="Brodie E.L."/>
            <person name="Williams K.H."/>
            <person name="Hubbard S.S."/>
            <person name="Banfield J.F."/>
        </authorList>
    </citation>
    <scope>NUCLEOTIDE SEQUENCE [LARGE SCALE GENOMIC DNA]</scope>
</reference>